<keyword evidence="2 3" id="KW-0732">Signal</keyword>
<name>A0A6M4GYA5_9PROT</name>
<accession>A0A6M4GYA5</accession>
<dbReference type="PRINTS" id="PR01805">
    <property type="entry name" value="VACJLIPOPROT"/>
</dbReference>
<dbReference type="AlphaFoldDB" id="A0A6M4GYA5"/>
<proteinExistence type="inferred from homology"/>
<dbReference type="RefSeq" id="WP_171092669.1">
    <property type="nucleotide sequence ID" value="NZ_CP053069.1"/>
</dbReference>
<protein>
    <submittedName>
        <fullName evidence="4">Intermembrane phospholipid transport system lipoprotein MlaA</fullName>
    </submittedName>
</protein>
<evidence type="ECO:0000313" key="4">
    <source>
        <dbReference type="EMBL" id="QJR11373.1"/>
    </source>
</evidence>
<dbReference type="PANTHER" id="PTHR30035:SF3">
    <property type="entry name" value="INTERMEMBRANE PHOSPHOLIPID TRANSPORT SYSTEM LIPOPROTEIN MLAA"/>
    <property type="match status" value="1"/>
</dbReference>
<dbReference type="GO" id="GO:0120010">
    <property type="term" value="P:intermembrane phospholipid transfer"/>
    <property type="evidence" value="ECO:0007669"/>
    <property type="project" value="TreeGrafter"/>
</dbReference>
<dbReference type="PROSITE" id="PS51257">
    <property type="entry name" value="PROKAR_LIPOPROTEIN"/>
    <property type="match status" value="1"/>
</dbReference>
<reference evidence="4 5" key="1">
    <citation type="submission" date="2020-04" db="EMBL/GenBank/DDBJ databases">
        <title>Usitatibacter rugosus gen. nov., sp. nov. and Usitatibacter palustris sp. nov., novel members of Usitatibacteraceae fam. nov. within the order Nitrosomonadales isolated from soil.</title>
        <authorList>
            <person name="Huber K.J."/>
            <person name="Neumann-Schaal M."/>
            <person name="Geppert A."/>
            <person name="Luckner M."/>
            <person name="Wanner G."/>
            <person name="Overmann J."/>
        </authorList>
    </citation>
    <scope>NUCLEOTIDE SEQUENCE [LARGE SCALE GENOMIC DNA]</scope>
    <source>
        <strain evidence="4 5">0125_3</strain>
    </source>
</reference>
<feature type="chain" id="PRO_5026686972" evidence="3">
    <location>
        <begin position="20"/>
        <end position="231"/>
    </location>
</feature>
<comment type="similarity">
    <text evidence="1">Belongs to the MlaA family.</text>
</comment>
<evidence type="ECO:0000313" key="5">
    <source>
        <dbReference type="Proteomes" id="UP000501534"/>
    </source>
</evidence>
<dbReference type="GO" id="GO:0016020">
    <property type="term" value="C:membrane"/>
    <property type="evidence" value="ECO:0007669"/>
    <property type="project" value="InterPro"/>
</dbReference>
<organism evidence="4 5">
    <name type="scientific">Usitatibacter rugosus</name>
    <dbReference type="NCBI Taxonomy" id="2732067"/>
    <lineage>
        <taxon>Bacteria</taxon>
        <taxon>Pseudomonadati</taxon>
        <taxon>Pseudomonadota</taxon>
        <taxon>Betaproteobacteria</taxon>
        <taxon>Nitrosomonadales</taxon>
        <taxon>Usitatibacteraceae</taxon>
        <taxon>Usitatibacter</taxon>
    </lineage>
</organism>
<evidence type="ECO:0000256" key="2">
    <source>
        <dbReference type="ARBA" id="ARBA00022729"/>
    </source>
</evidence>
<dbReference type="PANTHER" id="PTHR30035">
    <property type="entry name" value="LIPOPROTEIN VACJ-RELATED"/>
    <property type="match status" value="1"/>
</dbReference>
<dbReference type="Proteomes" id="UP000501534">
    <property type="component" value="Chromosome"/>
</dbReference>
<keyword evidence="4" id="KW-0449">Lipoprotein</keyword>
<evidence type="ECO:0000256" key="3">
    <source>
        <dbReference type="SAM" id="SignalP"/>
    </source>
</evidence>
<keyword evidence="5" id="KW-1185">Reference proteome</keyword>
<sequence length="231" mass="25649">MRSLLALCLIALLSGCATTAETNPRDPWEGFNRPVYAFNDTVDKAVLKPVAQGYQKVMPEFAQTGVNNFFGNINDIATGLNNILQGKPQQGVGDLGRFVVNSVVGIFGLWDVATPMGLDKHDEDFGQTLGVWGVPSGPYLMIPLFGPSTARDAPARIVDPQYVWGRYIEPESVGWILFGVDITRSRANLLRNEKLLDDAAIDKYSFIRDAWLQRRQNQVYDGKPPKVKDDF</sequence>
<dbReference type="EMBL" id="CP053069">
    <property type="protein sequence ID" value="QJR11373.1"/>
    <property type="molecule type" value="Genomic_DNA"/>
</dbReference>
<evidence type="ECO:0000256" key="1">
    <source>
        <dbReference type="ARBA" id="ARBA00010634"/>
    </source>
</evidence>
<dbReference type="KEGG" id="uru:DSM104443_02448"/>
<dbReference type="InterPro" id="IPR007428">
    <property type="entry name" value="MlaA"/>
</dbReference>
<feature type="signal peptide" evidence="3">
    <location>
        <begin position="1"/>
        <end position="19"/>
    </location>
</feature>
<gene>
    <name evidence="4" type="primary">mlaA</name>
    <name evidence="4" type="ORF">DSM104443_02448</name>
</gene>
<dbReference type="Pfam" id="PF04333">
    <property type="entry name" value="MlaA"/>
    <property type="match status" value="1"/>
</dbReference>